<feature type="region of interest" description="Disordered" evidence="1">
    <location>
        <begin position="849"/>
        <end position="910"/>
    </location>
</feature>
<accession>A0A2T3Z1K9</accession>
<evidence type="ECO:0000313" key="3">
    <source>
        <dbReference type="Proteomes" id="UP000240493"/>
    </source>
</evidence>
<dbReference type="OrthoDB" id="2922289at2759"/>
<feature type="compositionally biased region" description="Basic residues" evidence="1">
    <location>
        <begin position="866"/>
        <end position="884"/>
    </location>
</feature>
<name>A0A2T3Z1K9_TRIA4</name>
<dbReference type="Proteomes" id="UP000240493">
    <property type="component" value="Unassembled WGS sequence"/>
</dbReference>
<dbReference type="STRING" id="1042311.A0A2T3Z1K9"/>
<gene>
    <name evidence="2" type="ORF">M441DRAFT_91310</name>
</gene>
<organism evidence="2 3">
    <name type="scientific">Trichoderma asperellum (strain ATCC 204424 / CBS 433.97 / NBRC 101777)</name>
    <dbReference type="NCBI Taxonomy" id="1042311"/>
    <lineage>
        <taxon>Eukaryota</taxon>
        <taxon>Fungi</taxon>
        <taxon>Dikarya</taxon>
        <taxon>Ascomycota</taxon>
        <taxon>Pezizomycotina</taxon>
        <taxon>Sordariomycetes</taxon>
        <taxon>Hypocreomycetidae</taxon>
        <taxon>Hypocreales</taxon>
        <taxon>Hypocreaceae</taxon>
        <taxon>Trichoderma</taxon>
    </lineage>
</organism>
<evidence type="ECO:0000313" key="2">
    <source>
        <dbReference type="EMBL" id="PTB38693.1"/>
    </source>
</evidence>
<dbReference type="EMBL" id="KZ679265">
    <property type="protein sequence ID" value="PTB38693.1"/>
    <property type="molecule type" value="Genomic_DNA"/>
</dbReference>
<feature type="compositionally biased region" description="Basic and acidic residues" evidence="1">
    <location>
        <begin position="849"/>
        <end position="865"/>
    </location>
</feature>
<sequence length="1083" mass="126012">MKDSAMQEILDNPDEPPDLYVELQRRWGWGVTIRYPPGGPHAQFKEYEKAMDQMTREIVEIWNKIRAMVSNYESNIQSFIRENYPKEWDSEWSTNNRLYAILRDWEQTVVKFNDCHPDIKRFMEAKYTESDFLIESPTDEAIVSKAPLRFLLRYFQEGETIPLSENERDMYRAIYNHPRNFFETSTVKEWPMKEEPKYISLGPYVCNDKDSRVWDRTSRISFLAPHIISEDLFSFEHLVSFIHYRGRYHPSVFTKLDNDMTFIGRRTNNLTGPLLANRMVSFDTSNSGYRPKFWFGWEGEISHPKKFKDAEDEKAWNATAEEYNDLWRRGQLFEPSGAWIMLQNQRVTYLYMLNVLTTICQDMSLDCTTLVNPNPSRDPELVFADTRKRIEFWQERPTVDVVKHSEAALYLPPPTRISSVFFRELDIKMQGAETGIQEIFENPELLYDFTEELRGHHWGHIGRKNSFENFDSNDTYSIFMENYTDKKTRHMLYFDLMRGNLRTYCMKSFRIMGREMLLKVMALIYYNNLRDFFLQRSQTMRDLAFAIGDTHSNAQDAKAKAKKRQAQQTTCKTEKRHYGAPDLIYHSKLLDPSHGYDKIKRSEDWERLHIFDAIENFIASPIDNTLCRIKEVANYLYDIALHSDGNFDYKGNPIITDFIRHIIGSLVILSSLADHLESLWPTMDILGGAATDESSRLRYLHSGSGDISINFFDFDSFDFDDKIPRERLERLFLLFDELQGFKEESISIGHAKGDMKRFGASLLRDFIVPLNNESGPYYANNEKAISRLEDVMGISRDDCPFEKGEKPFNLEKEEAGPKETVPLESQMQDYRFIAQYEKDLAEERQSRRNKLLEDLLGPSKEDRAKEKRRMKKQARRHNKARQRLKASGELLSGDEDNGVEGSSQNIRDVHSRVDLTEQSYSRWGESLHATLRQYSLPPVPKTRILPVPDISALAINTSSEPLPAAPDGLPKGIIKKRDWTTLESIYGIHGSVNAAVTYMEVKSAMNAMGYEEFGGRGGSHMSFSRENGRWPHDELPRGENILLSSTHGMKSALAAKGKSRDWGRRLCQRGLTFDFITKWYVKG</sequence>
<evidence type="ECO:0000256" key="1">
    <source>
        <dbReference type="SAM" id="MobiDB-lite"/>
    </source>
</evidence>
<reference evidence="2 3" key="1">
    <citation type="submission" date="2016-07" db="EMBL/GenBank/DDBJ databases">
        <title>Multiple horizontal gene transfer events from other fungi enriched the ability of initially mycotrophic Trichoderma (Ascomycota) to feed on dead plant biomass.</title>
        <authorList>
            <consortium name="DOE Joint Genome Institute"/>
            <person name="Aerts A."/>
            <person name="Atanasova L."/>
            <person name="Chenthamara K."/>
            <person name="Zhang J."/>
            <person name="Grujic M."/>
            <person name="Henrissat B."/>
            <person name="Kuo A."/>
            <person name="Salamov A."/>
            <person name="Lipzen A."/>
            <person name="Labutti K."/>
            <person name="Barry K."/>
            <person name="Miao Y."/>
            <person name="Rahimi M.J."/>
            <person name="Shen Q."/>
            <person name="Grigoriev I.V."/>
            <person name="Kubicek C.P."/>
            <person name="Druzhinina I.S."/>
        </authorList>
    </citation>
    <scope>NUCLEOTIDE SEQUENCE [LARGE SCALE GENOMIC DNA]</scope>
    <source>
        <strain evidence="2 3">CBS 433.97</strain>
    </source>
</reference>
<dbReference type="AlphaFoldDB" id="A0A2T3Z1K9"/>
<proteinExistence type="predicted"/>
<protein>
    <submittedName>
        <fullName evidence="2">Uncharacterized protein</fullName>
    </submittedName>
</protein>
<keyword evidence="3" id="KW-1185">Reference proteome</keyword>